<dbReference type="Proteomes" id="UP000265801">
    <property type="component" value="Unassembled WGS sequence"/>
</dbReference>
<name>A0A3A1R2G8_9BACI</name>
<dbReference type="RefSeq" id="WP_119546107.1">
    <property type="nucleotide sequence ID" value="NZ_QXIR01000006.1"/>
</dbReference>
<dbReference type="EMBL" id="QXIR01000006">
    <property type="protein sequence ID" value="RIW36103.1"/>
    <property type="molecule type" value="Genomic_DNA"/>
</dbReference>
<organism evidence="1 2">
    <name type="scientific">Bacillus salacetis</name>
    <dbReference type="NCBI Taxonomy" id="2315464"/>
    <lineage>
        <taxon>Bacteria</taxon>
        <taxon>Bacillati</taxon>
        <taxon>Bacillota</taxon>
        <taxon>Bacilli</taxon>
        <taxon>Bacillales</taxon>
        <taxon>Bacillaceae</taxon>
        <taxon>Bacillus</taxon>
    </lineage>
</organism>
<dbReference type="OrthoDB" id="2376828at2"/>
<evidence type="ECO:0000313" key="1">
    <source>
        <dbReference type="EMBL" id="RIW36103.1"/>
    </source>
</evidence>
<protein>
    <submittedName>
        <fullName evidence="1">Uncharacterized protein</fullName>
    </submittedName>
</protein>
<reference evidence="1 2" key="1">
    <citation type="submission" date="2018-09" db="EMBL/GenBank/DDBJ databases">
        <title>Bacillus saliacetes sp. nov., isolated from Thai shrimp paste (Ka-pi).</title>
        <authorList>
            <person name="Daroonpunt R."/>
            <person name="Tanasupawat S."/>
            <person name="Yiamsombut S."/>
        </authorList>
    </citation>
    <scope>NUCLEOTIDE SEQUENCE [LARGE SCALE GENOMIC DNA]</scope>
    <source>
        <strain evidence="1 2">SKP7-4</strain>
    </source>
</reference>
<sequence length="76" mass="8825">MFKKHCQRCSRPSFSSTETGEWLCPSCGNDLTDLPVHNPSSFLQINQKIVPLEKKLKAYRKSFPLRNMDIRQKNLS</sequence>
<evidence type="ECO:0000313" key="2">
    <source>
        <dbReference type="Proteomes" id="UP000265801"/>
    </source>
</evidence>
<comment type="caution">
    <text evidence="1">The sequence shown here is derived from an EMBL/GenBank/DDBJ whole genome shotgun (WGS) entry which is preliminary data.</text>
</comment>
<keyword evidence="2" id="KW-1185">Reference proteome</keyword>
<gene>
    <name evidence="1" type="ORF">D3H55_06500</name>
</gene>
<accession>A0A3A1R2G8</accession>
<proteinExistence type="predicted"/>
<dbReference type="AlphaFoldDB" id="A0A3A1R2G8"/>